<name>F8L9N9_SIMNZ</name>
<evidence type="ECO:0000313" key="2">
    <source>
        <dbReference type="EMBL" id="CCB89576.1"/>
    </source>
</evidence>
<dbReference type="STRING" id="331113.SNE_A16990"/>
<dbReference type="EMBL" id="FR872582">
    <property type="protein sequence ID" value="CCB89576.1"/>
    <property type="molecule type" value="Genomic_DNA"/>
</dbReference>
<accession>F8L9N9</accession>
<organism evidence="2 3">
    <name type="scientific">Simkania negevensis (strain ATCC VR-1471 / DSM 27360 / Z)</name>
    <dbReference type="NCBI Taxonomy" id="331113"/>
    <lineage>
        <taxon>Bacteria</taxon>
        <taxon>Pseudomonadati</taxon>
        <taxon>Chlamydiota</taxon>
        <taxon>Chlamydiia</taxon>
        <taxon>Parachlamydiales</taxon>
        <taxon>Simkaniaceae</taxon>
        <taxon>Simkania</taxon>
    </lineage>
</organism>
<keyword evidence="3" id="KW-1185">Reference proteome</keyword>
<keyword evidence="1" id="KW-1133">Transmembrane helix</keyword>
<keyword evidence="1" id="KW-0472">Membrane</keyword>
<reference evidence="2 3" key="2">
    <citation type="journal article" date="2011" name="Mol. Biol. Evol.">
        <title>Unity in variety--the pan-genome of the Chlamydiae.</title>
        <authorList>
            <person name="Collingro A."/>
            <person name="Tischler P."/>
            <person name="Weinmaier T."/>
            <person name="Penz T."/>
            <person name="Heinz E."/>
            <person name="Brunham R.C."/>
            <person name="Read T.D."/>
            <person name="Bavoil P.M."/>
            <person name="Sachse K."/>
            <person name="Kahane S."/>
            <person name="Friedman M.G."/>
            <person name="Rattei T."/>
            <person name="Myers G.S."/>
            <person name="Horn M."/>
        </authorList>
    </citation>
    <scope>NUCLEOTIDE SEQUENCE [LARGE SCALE GENOMIC DNA]</scope>
    <source>
        <strain evidence="3">ATCC VR-1471 / Z</strain>
    </source>
</reference>
<dbReference type="HOGENOM" id="CLU_2234774_0_0_0"/>
<dbReference type="AlphaFoldDB" id="F8L9N9"/>
<reference key="1">
    <citation type="journal article" date="2011" name="Mol. Biol. Evol.">
        <title>Unity in variety -- the pan-genome of the Chlamydiae.</title>
        <authorList>
            <person name="Collingro A."/>
            <person name="Tischler P."/>
            <person name="Weinmaier T."/>
            <person name="Penz T."/>
            <person name="Heinz E."/>
            <person name="Brunham R.C."/>
            <person name="Read T.D."/>
            <person name="Bavoil P.M."/>
            <person name="Sachse K."/>
            <person name="Kahane S."/>
            <person name="Friedman M.G."/>
            <person name="Rattei T."/>
            <person name="Myers G.S.A."/>
            <person name="Horn M."/>
        </authorList>
    </citation>
    <scope>NUCLEOTIDE SEQUENCE</scope>
    <source>
        <strain>Z</strain>
    </source>
</reference>
<gene>
    <name evidence="2" type="ordered locus">SNE_A16990</name>
</gene>
<feature type="transmembrane region" description="Helical" evidence="1">
    <location>
        <begin position="56"/>
        <end position="74"/>
    </location>
</feature>
<dbReference type="Proteomes" id="UP000000496">
    <property type="component" value="Chromosome gsn.131"/>
</dbReference>
<dbReference type="RefSeq" id="WP_013944042.1">
    <property type="nucleotide sequence ID" value="NC_015713.1"/>
</dbReference>
<feature type="transmembrane region" description="Helical" evidence="1">
    <location>
        <begin position="31"/>
        <end position="50"/>
    </location>
</feature>
<keyword evidence="1" id="KW-0812">Transmembrane</keyword>
<proteinExistence type="predicted"/>
<feature type="transmembrane region" description="Helical" evidence="1">
    <location>
        <begin position="5"/>
        <end position="22"/>
    </location>
</feature>
<feature type="transmembrane region" description="Helical" evidence="1">
    <location>
        <begin position="81"/>
        <end position="102"/>
    </location>
</feature>
<evidence type="ECO:0000256" key="1">
    <source>
        <dbReference type="SAM" id="Phobius"/>
    </source>
</evidence>
<evidence type="ECO:0000313" key="3">
    <source>
        <dbReference type="Proteomes" id="UP000000496"/>
    </source>
</evidence>
<sequence>MFEKIIFICVIIYFIYQIIISFREKNTNKRITGIAVGLTIFILVLTGWPLKLNVHLAFSVLTFLYALGMLWECFREKKGFYFLTGVILIIISGLQFIEFLGYSTS</sequence>
<protein>
    <submittedName>
        <fullName evidence="2">Uncharacterized protein</fullName>
    </submittedName>
</protein>
<dbReference type="KEGG" id="sng:SNE_A16990"/>